<name>A0AAW7XG20_9GAMM</name>
<dbReference type="InterPro" id="IPR051120">
    <property type="entry name" value="ABC_AA/LPS_Transport"/>
</dbReference>
<dbReference type="EMBL" id="JAUYVO010000006">
    <property type="protein sequence ID" value="MDP2522901.1"/>
    <property type="molecule type" value="Genomic_DNA"/>
</dbReference>
<dbReference type="GO" id="GO:1903806">
    <property type="term" value="P:L-isoleucine import across plasma membrane"/>
    <property type="evidence" value="ECO:0007669"/>
    <property type="project" value="TreeGrafter"/>
</dbReference>
<dbReference type="InterPro" id="IPR032823">
    <property type="entry name" value="BCA_ABC_TP_C"/>
</dbReference>
<organism evidence="5 7">
    <name type="scientific">Neptunomonas phycophila</name>
    <dbReference type="NCBI Taxonomy" id="1572645"/>
    <lineage>
        <taxon>Bacteria</taxon>
        <taxon>Pseudomonadati</taxon>
        <taxon>Pseudomonadota</taxon>
        <taxon>Gammaproteobacteria</taxon>
        <taxon>Oceanospirillales</taxon>
        <taxon>Oceanospirillaceae</taxon>
        <taxon>Neptunomonas</taxon>
    </lineage>
</organism>
<keyword evidence="8" id="KW-1185">Reference proteome</keyword>
<dbReference type="PANTHER" id="PTHR45772">
    <property type="entry name" value="CONSERVED COMPONENT OF ABC TRANSPORTER FOR NATURAL AMINO ACIDS-RELATED"/>
    <property type="match status" value="1"/>
</dbReference>
<dbReference type="InterPro" id="IPR003439">
    <property type="entry name" value="ABC_transporter-like_ATP-bd"/>
</dbReference>
<evidence type="ECO:0000256" key="2">
    <source>
        <dbReference type="ARBA" id="ARBA00022741"/>
    </source>
</evidence>
<gene>
    <name evidence="5" type="ORF">Q4490_06725</name>
    <name evidence="6" type="ORF">Q8W30_10005</name>
</gene>
<comment type="caution">
    <text evidence="5">The sequence shown here is derived from an EMBL/GenBank/DDBJ whole genome shotgun (WGS) entry which is preliminary data.</text>
</comment>
<dbReference type="PROSITE" id="PS50893">
    <property type="entry name" value="ABC_TRANSPORTER_2"/>
    <property type="match status" value="1"/>
</dbReference>
<keyword evidence="1" id="KW-0813">Transport</keyword>
<evidence type="ECO:0000259" key="4">
    <source>
        <dbReference type="PROSITE" id="PS50893"/>
    </source>
</evidence>
<sequence length="252" mass="27981">MSLLKVEHIAKSFGGVKAINDVSFELPKGQLLALLGPNGAGKSTCFNMLNGQLRPDSGSIKLEGVELVGKHPRQIWRAGVGRTFQISATFGSLTVLENLQMVLLSRYKKLNRWWKPVTHYFQEEAMVLLDQVGMADQADRACSVLAYGDVKRVELAMALAHEPTLLLMDEPTAGMAPRERNQLIALVKKMVVDRNLSVLFTEHSMDVVFEHADRMMVFARGELIADGDSDMIRNDARVREVYFGSGKSFEAA</sequence>
<feature type="domain" description="ABC transporter" evidence="4">
    <location>
        <begin position="4"/>
        <end position="245"/>
    </location>
</feature>
<dbReference type="EMBL" id="JAUOPG010000003">
    <property type="protein sequence ID" value="MDO6453253.1"/>
    <property type="molecule type" value="Genomic_DNA"/>
</dbReference>
<dbReference type="GO" id="GO:0005304">
    <property type="term" value="F:L-valine transmembrane transporter activity"/>
    <property type="evidence" value="ECO:0007669"/>
    <property type="project" value="TreeGrafter"/>
</dbReference>
<dbReference type="RefSeq" id="WP_215151623.1">
    <property type="nucleotide sequence ID" value="NZ_CAXHZV010000013.1"/>
</dbReference>
<evidence type="ECO:0000313" key="8">
    <source>
        <dbReference type="Proteomes" id="UP001177341"/>
    </source>
</evidence>
<dbReference type="GO" id="GO:0005524">
    <property type="term" value="F:ATP binding"/>
    <property type="evidence" value="ECO:0007669"/>
    <property type="project" value="UniProtKB-KW"/>
</dbReference>
<dbReference type="GO" id="GO:0016887">
    <property type="term" value="F:ATP hydrolysis activity"/>
    <property type="evidence" value="ECO:0007669"/>
    <property type="project" value="InterPro"/>
</dbReference>
<protein>
    <submittedName>
        <fullName evidence="5">ABC transporter ATP-binding protein</fullName>
    </submittedName>
</protein>
<dbReference type="Proteomes" id="UP001177341">
    <property type="component" value="Unassembled WGS sequence"/>
</dbReference>
<dbReference type="Gene3D" id="3.40.50.300">
    <property type="entry name" value="P-loop containing nucleotide triphosphate hydrolases"/>
    <property type="match status" value="1"/>
</dbReference>
<dbReference type="PANTHER" id="PTHR45772:SF7">
    <property type="entry name" value="AMINO ACID ABC TRANSPORTER ATP-BINDING PROTEIN"/>
    <property type="match status" value="1"/>
</dbReference>
<dbReference type="InterPro" id="IPR003593">
    <property type="entry name" value="AAA+_ATPase"/>
</dbReference>
<evidence type="ECO:0000256" key="3">
    <source>
        <dbReference type="ARBA" id="ARBA00022840"/>
    </source>
</evidence>
<dbReference type="GO" id="GO:0015192">
    <property type="term" value="F:L-phenylalanine transmembrane transporter activity"/>
    <property type="evidence" value="ECO:0007669"/>
    <property type="project" value="TreeGrafter"/>
</dbReference>
<dbReference type="GO" id="GO:0005886">
    <property type="term" value="C:plasma membrane"/>
    <property type="evidence" value="ECO:0007669"/>
    <property type="project" value="TreeGrafter"/>
</dbReference>
<keyword evidence="3 5" id="KW-0067">ATP-binding</keyword>
<dbReference type="InterPro" id="IPR027417">
    <property type="entry name" value="P-loop_NTPase"/>
</dbReference>
<evidence type="ECO:0000313" key="5">
    <source>
        <dbReference type="EMBL" id="MDO6453253.1"/>
    </source>
</evidence>
<keyword evidence="2" id="KW-0547">Nucleotide-binding</keyword>
<evidence type="ECO:0000313" key="7">
    <source>
        <dbReference type="Proteomes" id="UP001169862"/>
    </source>
</evidence>
<dbReference type="SUPFAM" id="SSF52540">
    <property type="entry name" value="P-loop containing nucleoside triphosphate hydrolases"/>
    <property type="match status" value="1"/>
</dbReference>
<reference evidence="5" key="1">
    <citation type="submission" date="2023-07" db="EMBL/GenBank/DDBJ databases">
        <title>Genome content predicts the carbon catabolic preferences of heterotrophic bacteria.</title>
        <authorList>
            <person name="Gralka M."/>
        </authorList>
    </citation>
    <scope>NUCLEOTIDE SEQUENCE</scope>
    <source>
        <strain evidence="6">5G01</strain>
        <strain evidence="5">I2M16</strain>
    </source>
</reference>
<dbReference type="Proteomes" id="UP001169862">
    <property type="component" value="Unassembled WGS sequence"/>
</dbReference>
<evidence type="ECO:0000256" key="1">
    <source>
        <dbReference type="ARBA" id="ARBA00022448"/>
    </source>
</evidence>
<dbReference type="Pfam" id="PF12399">
    <property type="entry name" value="BCA_ABC_TP_C"/>
    <property type="match status" value="1"/>
</dbReference>
<proteinExistence type="predicted"/>
<dbReference type="GO" id="GO:0015188">
    <property type="term" value="F:L-isoleucine transmembrane transporter activity"/>
    <property type="evidence" value="ECO:0007669"/>
    <property type="project" value="TreeGrafter"/>
</dbReference>
<dbReference type="GO" id="GO:0042941">
    <property type="term" value="P:D-alanine transmembrane transport"/>
    <property type="evidence" value="ECO:0007669"/>
    <property type="project" value="TreeGrafter"/>
</dbReference>
<dbReference type="SMART" id="SM00382">
    <property type="entry name" value="AAA"/>
    <property type="match status" value="1"/>
</dbReference>
<dbReference type="AlphaFoldDB" id="A0AAW7XG20"/>
<dbReference type="Pfam" id="PF00005">
    <property type="entry name" value="ABC_tran"/>
    <property type="match status" value="1"/>
</dbReference>
<evidence type="ECO:0000313" key="6">
    <source>
        <dbReference type="EMBL" id="MDP2522901.1"/>
    </source>
</evidence>
<dbReference type="GO" id="GO:1903805">
    <property type="term" value="P:L-valine import across plasma membrane"/>
    <property type="evidence" value="ECO:0007669"/>
    <property type="project" value="TreeGrafter"/>
</dbReference>
<dbReference type="GO" id="GO:0015808">
    <property type="term" value="P:L-alanine transport"/>
    <property type="evidence" value="ECO:0007669"/>
    <property type="project" value="TreeGrafter"/>
</dbReference>
<dbReference type="CDD" id="cd03219">
    <property type="entry name" value="ABC_Mj1267_LivG_branched"/>
    <property type="match status" value="1"/>
</dbReference>
<accession>A0AAW7XG20</accession>